<keyword evidence="3" id="KW-1185">Reference proteome</keyword>
<name>A0ABV5ZV82_9PSEU</name>
<feature type="domain" description="DUF1707" evidence="1">
    <location>
        <begin position="11"/>
        <end position="62"/>
    </location>
</feature>
<proteinExistence type="predicted"/>
<evidence type="ECO:0000313" key="2">
    <source>
        <dbReference type="EMBL" id="MFB9903934.1"/>
    </source>
</evidence>
<dbReference type="PANTHER" id="PTHR40763:SF4">
    <property type="entry name" value="DUF1707 DOMAIN-CONTAINING PROTEIN"/>
    <property type="match status" value="1"/>
</dbReference>
<protein>
    <submittedName>
        <fullName evidence="2">DUF1707 domain-containing protein</fullName>
    </submittedName>
</protein>
<accession>A0ABV5ZV82</accession>
<reference evidence="2 3" key="1">
    <citation type="submission" date="2024-09" db="EMBL/GenBank/DDBJ databases">
        <authorList>
            <person name="Sun Q."/>
            <person name="Mori K."/>
        </authorList>
    </citation>
    <scope>NUCLEOTIDE SEQUENCE [LARGE SCALE GENOMIC DNA]</scope>
    <source>
        <strain evidence="2 3">TBRC 7907</strain>
    </source>
</reference>
<dbReference type="Proteomes" id="UP001589693">
    <property type="component" value="Unassembled WGS sequence"/>
</dbReference>
<dbReference type="PANTHER" id="PTHR40763">
    <property type="entry name" value="MEMBRANE PROTEIN-RELATED"/>
    <property type="match status" value="1"/>
</dbReference>
<dbReference type="EMBL" id="JBHLZU010000006">
    <property type="protein sequence ID" value="MFB9903934.1"/>
    <property type="molecule type" value="Genomic_DNA"/>
</dbReference>
<evidence type="ECO:0000313" key="3">
    <source>
        <dbReference type="Proteomes" id="UP001589693"/>
    </source>
</evidence>
<dbReference type="InterPro" id="IPR012551">
    <property type="entry name" value="DUF1707_SHOCT-like"/>
</dbReference>
<organism evidence="2 3">
    <name type="scientific">Allokutzneria oryzae</name>
    <dbReference type="NCBI Taxonomy" id="1378989"/>
    <lineage>
        <taxon>Bacteria</taxon>
        <taxon>Bacillati</taxon>
        <taxon>Actinomycetota</taxon>
        <taxon>Actinomycetes</taxon>
        <taxon>Pseudonocardiales</taxon>
        <taxon>Pseudonocardiaceae</taxon>
        <taxon>Allokutzneria</taxon>
    </lineage>
</organism>
<sequence length="176" mass="18316">MATEDSALPAMRISDEDRDNAAVVLNRAVADGRLTWTEHAERLELVYAARTAADLGPVLADLHLPAPATRAPKRVSAVFSKILSAPDGTGPVRVNAVFGAAVVDLRSARPGAEIELAASSMFGKVELTVPADAVVIDEGGAVFGKRRTPSAPTGAPGAVIRLTGRNVFGKLVVRRG</sequence>
<dbReference type="RefSeq" id="WP_377851093.1">
    <property type="nucleotide sequence ID" value="NZ_JBHLZU010000006.1"/>
</dbReference>
<comment type="caution">
    <text evidence="2">The sequence shown here is derived from an EMBL/GenBank/DDBJ whole genome shotgun (WGS) entry which is preliminary data.</text>
</comment>
<gene>
    <name evidence="2" type="ORF">ACFFQA_08285</name>
</gene>
<evidence type="ECO:0000259" key="1">
    <source>
        <dbReference type="Pfam" id="PF08044"/>
    </source>
</evidence>
<dbReference type="Pfam" id="PF08044">
    <property type="entry name" value="DUF1707"/>
    <property type="match status" value="1"/>
</dbReference>